<feature type="compositionally biased region" description="Basic and acidic residues" evidence="1">
    <location>
        <begin position="1"/>
        <end position="15"/>
    </location>
</feature>
<evidence type="ECO:0000313" key="2">
    <source>
        <dbReference type="EMBL" id="MCV3754111.1"/>
    </source>
</evidence>
<name>A0ABT3BPF5_9BACT</name>
<evidence type="ECO:0000256" key="1">
    <source>
        <dbReference type="SAM" id="MobiDB-lite"/>
    </source>
</evidence>
<proteinExistence type="predicted"/>
<evidence type="ECO:0000313" key="3">
    <source>
        <dbReference type="Proteomes" id="UP001207252"/>
    </source>
</evidence>
<reference evidence="2 3" key="1">
    <citation type="journal article" date="2020" name="Int. J. Syst. Evol. Microbiol.">
        <title>Ureaplasma miroungigenitalium sp. nov. isolated from northern elephant seals (Mirounga angustirostris) and Ureaplasma zalophigenitalium sp. nov. isolated from California sea lions (Zalophus californianus).</title>
        <authorList>
            <person name="Volokhov D.V."/>
            <person name="Gulland F.M."/>
            <person name="Gao Y."/>
            <person name="Chizhikov V.E."/>
        </authorList>
    </citation>
    <scope>NUCLEOTIDE SEQUENCE [LARGE SCALE GENOMIC DNA]</scope>
    <source>
        <strain evidence="2 3">CSL7644-GEN</strain>
    </source>
</reference>
<organism evidence="2 3">
    <name type="scientific">Ureaplasma zalophigenitalium</name>
    <dbReference type="NCBI Taxonomy" id="907723"/>
    <lineage>
        <taxon>Bacteria</taxon>
        <taxon>Bacillati</taxon>
        <taxon>Mycoplasmatota</taxon>
        <taxon>Mycoplasmoidales</taxon>
        <taxon>Mycoplasmoidaceae</taxon>
        <taxon>Ureaplasma</taxon>
    </lineage>
</organism>
<dbReference type="Proteomes" id="UP001207252">
    <property type="component" value="Unassembled WGS sequence"/>
</dbReference>
<dbReference type="EMBL" id="JAOXHJ010000003">
    <property type="protein sequence ID" value="MCV3754111.1"/>
    <property type="molecule type" value="Genomic_DNA"/>
</dbReference>
<sequence length="58" mass="6906">MSKQKMTKEQLDWKSKINNPNNPEYQKRMDHNANIKNPNSPEYKAACDNRAEQKKSKR</sequence>
<accession>A0ABT3BPF5</accession>
<feature type="region of interest" description="Disordered" evidence="1">
    <location>
        <begin position="1"/>
        <end position="58"/>
    </location>
</feature>
<dbReference type="RefSeq" id="WP_263817915.1">
    <property type="nucleotide sequence ID" value="NZ_JAOXHJ010000003.1"/>
</dbReference>
<protein>
    <submittedName>
        <fullName evidence="2">Uncharacterized protein</fullName>
    </submittedName>
</protein>
<feature type="compositionally biased region" description="Basic and acidic residues" evidence="1">
    <location>
        <begin position="45"/>
        <end position="58"/>
    </location>
</feature>
<gene>
    <name evidence="2" type="ORF">OF365_01865</name>
</gene>
<keyword evidence="3" id="KW-1185">Reference proteome</keyword>
<comment type="caution">
    <text evidence="2">The sequence shown here is derived from an EMBL/GenBank/DDBJ whole genome shotgun (WGS) entry which is preliminary data.</text>
</comment>